<dbReference type="InterPro" id="IPR015943">
    <property type="entry name" value="WD40/YVTN_repeat-like_dom_sf"/>
</dbReference>
<gene>
    <name evidence="2" type="ORF">CAC42_4962</name>
</gene>
<dbReference type="Pfam" id="PF10433">
    <property type="entry name" value="Beta-prop_RSE1_1st"/>
    <property type="match status" value="1"/>
</dbReference>
<dbReference type="InParanoid" id="A0A2K1QPH1"/>
<sequence>MADGMNTTTPLLGVLTRTLNPSSVWKHVLRFELSDAVQGIRSDFLVFVGERCFELRGFEDGGYIRRLCRTEVDSDVLAAKTLYHHERSENLLLLAMSNAYVVLFRFAVHNGQYHPDLVSRRAFPNRSDPLERLGSIMEVDAGSGSVVVGGPEGGLIIWRISRGSTSIKRRTSQYRHTIDLLEEPITITRTAGHILKVAFSSPLDESSRETDLLTVESMNSRLCLRKLALDTASSTVDIQEAQRIDSLETIPDLMIPIDTPGYFVLASSQGLALYNAHHHTGGMMVKYLGPVSRGPNAQQLVDETAVWVSWAKVAPEPLATTLSYLVLRSDGLIVHLHLDLKASNDHGNCFISLNAVTILPHPVDSGAACIRDTSSGNIVLAVTGAQCDGSFYEVGIGLSKTIQGGTLVLSKLQGIPNESPTLDFVSSNLQRSHDVNPRVGESLFLTAGDPENGRLVESRPGLEASILFSLDFNAEVHGTHLWIARITTSGTSALVMSDLTSKRPSHTNCLIHDGEGLVSVDDDSFGLLLAQGMELGSLEIKDPTILLQSSPDGQIALHVTMETVSLRQGATTSQLLTTSRSETIIKADAHLSRGLCVILVARTGDDLSHHIKVLRWTTVDSPPASVIFENSLPGMPGASIILPFGDSDYLVTVAGNVMHIHQLEGTFSTTMTLEQIAGDDSACGDLTVLRNQDSRRTNLLCGMRNGTVINVALKFEEGILMLEQVQDLTLGLTPVSLVTYNVPHGEQSGSVATCGSRLYLIQLEPGNIQGICTATPLWVTDRDEPDFQVNTISAVAQVPNSLVLDGMEVKDCLAVVTRNGCLIVHVDVFSGPCVPRSLSVGSSPSRVLYSGKLGHFAAAGMSYSNGQLTGHVEFVKSSKRARVKVERDIQRGSAFIKFPRERVLSMIEWIHESRDGKKFAFLLVGTGLAGNEEGPEERRPSMGRVHLLQPKLSHGVIASVTIATTTKFDQPVLAIALYGSNGYICSSEDGVAYYMYSPSKKKWQETCTYRLHSPAISITATPPFIHLSTSRDSLMTLQVIGPAVEATDENLAPSAFRLHLISVDKSSAPSQHHLTIPSPFPESAAALNILTTKTASVRGLLASLPSESSRRSQRETSQTLFSCNLPSSIIRLKAHNTSLLPSSPSYSIIGLTTAGALIGLKLLSPEEWAVLKHIESLCKRSWRVCPTDARHLKAASFTGEEGGEGRALPMGLKGLRRYEAETEADFETRTGIKVDAVRDLWAASKTGEEMDIDRVDRVHRDDHERTRAGGWEVFDEIKRSESWGEEDMHVDGDLLRRLVVNGGTAGEDMLTQILREEGQRADRLGLFIAERIDEEEALVPRAFTLVQKTLSAWGFW</sequence>
<proteinExistence type="predicted"/>
<name>A0A2K1QPH1_9PEZI</name>
<accession>A0A2K1QPH1</accession>
<evidence type="ECO:0000313" key="3">
    <source>
        <dbReference type="Proteomes" id="UP000243797"/>
    </source>
</evidence>
<dbReference type="PANTHER" id="PTHR10644">
    <property type="entry name" value="DNA REPAIR/RNA PROCESSING CPSF FAMILY"/>
    <property type="match status" value="1"/>
</dbReference>
<organism evidence="2 3">
    <name type="scientific">Sphaceloma murrayae</name>
    <dbReference type="NCBI Taxonomy" id="2082308"/>
    <lineage>
        <taxon>Eukaryota</taxon>
        <taxon>Fungi</taxon>
        <taxon>Dikarya</taxon>
        <taxon>Ascomycota</taxon>
        <taxon>Pezizomycotina</taxon>
        <taxon>Dothideomycetes</taxon>
        <taxon>Dothideomycetidae</taxon>
        <taxon>Myriangiales</taxon>
        <taxon>Elsinoaceae</taxon>
        <taxon>Sphaceloma</taxon>
    </lineage>
</organism>
<dbReference type="OrthoDB" id="20774at2759"/>
<reference evidence="2 3" key="1">
    <citation type="submission" date="2017-06" db="EMBL/GenBank/DDBJ databases">
        <title>Draft genome sequence of a variant of Elsinoe murrayae.</title>
        <authorList>
            <person name="Cheng Q."/>
        </authorList>
    </citation>
    <scope>NUCLEOTIDE SEQUENCE [LARGE SCALE GENOMIC DNA]</scope>
    <source>
        <strain evidence="2 3">CQ-2017a</strain>
    </source>
</reference>
<dbReference type="STRING" id="2082308.A0A2K1QPH1"/>
<comment type="caution">
    <text evidence="2">The sequence shown here is derived from an EMBL/GenBank/DDBJ whole genome shotgun (WGS) entry which is preliminary data.</text>
</comment>
<dbReference type="Proteomes" id="UP000243797">
    <property type="component" value="Unassembled WGS sequence"/>
</dbReference>
<dbReference type="InterPro" id="IPR050358">
    <property type="entry name" value="RSE1/DDB1/CFT1"/>
</dbReference>
<evidence type="ECO:0000259" key="1">
    <source>
        <dbReference type="Pfam" id="PF10433"/>
    </source>
</evidence>
<dbReference type="EMBL" id="NKHZ01000055">
    <property type="protein sequence ID" value="PNS16998.1"/>
    <property type="molecule type" value="Genomic_DNA"/>
</dbReference>
<keyword evidence="3" id="KW-1185">Reference proteome</keyword>
<dbReference type="Gene3D" id="2.130.10.10">
    <property type="entry name" value="YVTN repeat-like/Quinoprotein amine dehydrogenase"/>
    <property type="match status" value="2"/>
</dbReference>
<evidence type="ECO:0000313" key="2">
    <source>
        <dbReference type="EMBL" id="PNS16998.1"/>
    </source>
</evidence>
<protein>
    <recommendedName>
        <fullName evidence="1">RSE1/DDB1/CPSF1 first beta-propeller domain-containing protein</fullName>
    </recommendedName>
</protein>
<feature type="domain" description="RSE1/DDB1/CPSF1 first beta-propeller" evidence="1">
    <location>
        <begin position="41"/>
        <end position="343"/>
    </location>
</feature>
<dbReference type="InterPro" id="IPR018846">
    <property type="entry name" value="Beta-prop_RSE1/DDB1/CPSF1_1st"/>
</dbReference>